<proteinExistence type="predicted"/>
<evidence type="ECO:0000313" key="2">
    <source>
        <dbReference type="EMBL" id="CAC5399646.1"/>
    </source>
</evidence>
<dbReference type="Proteomes" id="UP000507470">
    <property type="component" value="Unassembled WGS sequence"/>
</dbReference>
<dbReference type="AlphaFoldDB" id="A0A6J8CVU5"/>
<dbReference type="EMBL" id="CACVKT020006043">
    <property type="protein sequence ID" value="CAC5399646.1"/>
    <property type="molecule type" value="Genomic_DNA"/>
</dbReference>
<accession>A0A6J8CVU5</accession>
<dbReference type="OrthoDB" id="6093447at2759"/>
<feature type="coiled-coil region" evidence="1">
    <location>
        <begin position="350"/>
        <end position="488"/>
    </location>
</feature>
<sequence>MDSNLECSAKLVAKTHTCTNCYSRICDTCQIREDFLFQERSTRSHRSELFVDEIYTCNKCDQTWMDLLSYCVTCSRLVCRSFKDKHDDCEKHYGLMESDIRKRRKLVETEKEIEQFALNLDKNRNDLTEICEKERNSSFLPCLKSSVRSIVFKFEDEINSYVRDSEILKSQMAGVEQYIIQQNESFQDLKDKMQHIRSKITFPVEFLQELSVWEKAFLKLTNIHTRFDLSALKNTPVINVVCRPKQLDQSLIHDILGIQKDPCRGGSCHSSELQDTPICSGLSVGTPAGPHTGSLMDTTQVETAKKSKTLPHLNRKFDPYQLHLLETEIKSKDEYIRKLKLDRETLKKYIYLLKNSRNSAEKKMKEMTNQFEAELQRKDQLHKEELETVIDHKNQLEDDLRELKTTMEHQLKAQQKEVEGLKARQGKHIHDMASQIELLKLEAKTMDDAHQKAINDAINENQKAKERIKQYIELLEISKLQIEGLKDRVDLLKRGSHNTTKETEEENQRIKAKLKKRVKHMFNEWTKSSSSLNNMMAQELNLDDVFIESGSEQQQCRNQTGIQIFDAQLASDISCSHFIGTSMTARESMCLNNEESTKFLDDETSESNTAKHITSVSYTAEHIHIIQNSQVSLADSGYDAQSLIGEMDREKITQ</sequence>
<evidence type="ECO:0000313" key="3">
    <source>
        <dbReference type="Proteomes" id="UP000507470"/>
    </source>
</evidence>
<name>A0A6J8CVU5_MYTCO</name>
<reference evidence="2 3" key="1">
    <citation type="submission" date="2020-06" db="EMBL/GenBank/DDBJ databases">
        <authorList>
            <person name="Li R."/>
            <person name="Bekaert M."/>
        </authorList>
    </citation>
    <scope>NUCLEOTIDE SEQUENCE [LARGE SCALE GENOMIC DNA]</scope>
    <source>
        <strain evidence="3">wild</strain>
    </source>
</reference>
<keyword evidence="3" id="KW-1185">Reference proteome</keyword>
<protein>
    <submittedName>
        <fullName evidence="2">Uncharacterized protein</fullName>
    </submittedName>
</protein>
<keyword evidence="1" id="KW-0175">Coiled coil</keyword>
<evidence type="ECO:0000256" key="1">
    <source>
        <dbReference type="SAM" id="Coils"/>
    </source>
</evidence>
<organism evidence="2 3">
    <name type="scientific">Mytilus coruscus</name>
    <name type="common">Sea mussel</name>
    <dbReference type="NCBI Taxonomy" id="42192"/>
    <lineage>
        <taxon>Eukaryota</taxon>
        <taxon>Metazoa</taxon>
        <taxon>Spiralia</taxon>
        <taxon>Lophotrochozoa</taxon>
        <taxon>Mollusca</taxon>
        <taxon>Bivalvia</taxon>
        <taxon>Autobranchia</taxon>
        <taxon>Pteriomorphia</taxon>
        <taxon>Mytilida</taxon>
        <taxon>Mytiloidea</taxon>
        <taxon>Mytilidae</taxon>
        <taxon>Mytilinae</taxon>
        <taxon>Mytilus</taxon>
    </lineage>
</organism>
<gene>
    <name evidence="2" type="ORF">MCOR_33890</name>
</gene>